<evidence type="ECO:0000313" key="2">
    <source>
        <dbReference type="Proteomes" id="UP000029981"/>
    </source>
</evidence>
<evidence type="ECO:0000313" key="1">
    <source>
        <dbReference type="EMBL" id="KGN61140.1"/>
    </source>
</evidence>
<name>A0A0A0LGS4_CUCSA</name>
<reference evidence="1 2" key="3">
    <citation type="journal article" date="2010" name="BMC Genomics">
        <title>Transcriptome sequencing and comparative analysis of cucumber flowers with different sex types.</title>
        <authorList>
            <person name="Guo S."/>
            <person name="Zheng Y."/>
            <person name="Joung J.G."/>
            <person name="Liu S."/>
            <person name="Zhang Z."/>
            <person name="Crasta O.R."/>
            <person name="Sobral B.W."/>
            <person name="Xu Y."/>
            <person name="Huang S."/>
            <person name="Fei Z."/>
        </authorList>
    </citation>
    <scope>NUCLEOTIDE SEQUENCE [LARGE SCALE GENOMIC DNA]</scope>
    <source>
        <strain evidence="2">cv. 9930</strain>
    </source>
</reference>
<dbReference type="EMBL" id="CM002923">
    <property type="protein sequence ID" value="KGN61140.1"/>
    <property type="molecule type" value="Genomic_DNA"/>
</dbReference>
<dbReference type="Gramene" id="KGN61140">
    <property type="protein sequence ID" value="KGN61140"/>
    <property type="gene ID" value="Csa_2G059710"/>
</dbReference>
<dbReference type="AlphaFoldDB" id="A0A0A0LGS4"/>
<reference evidence="1 2" key="1">
    <citation type="journal article" date="2009" name="Nat. Genet.">
        <title>The genome of the cucumber, Cucumis sativus L.</title>
        <authorList>
            <person name="Huang S."/>
            <person name="Li R."/>
            <person name="Zhang Z."/>
            <person name="Li L."/>
            <person name="Gu X."/>
            <person name="Fan W."/>
            <person name="Lucas W.J."/>
            <person name="Wang X."/>
            <person name="Xie B."/>
            <person name="Ni P."/>
            <person name="Ren Y."/>
            <person name="Zhu H."/>
            <person name="Li J."/>
            <person name="Lin K."/>
            <person name="Jin W."/>
            <person name="Fei Z."/>
            <person name="Li G."/>
            <person name="Staub J."/>
            <person name="Kilian A."/>
            <person name="van der Vossen E.A."/>
            <person name="Wu Y."/>
            <person name="Guo J."/>
            <person name="He J."/>
            <person name="Jia Z."/>
            <person name="Ren Y."/>
            <person name="Tian G."/>
            <person name="Lu Y."/>
            <person name="Ruan J."/>
            <person name="Qian W."/>
            <person name="Wang M."/>
            <person name="Huang Q."/>
            <person name="Li B."/>
            <person name="Xuan Z."/>
            <person name="Cao J."/>
            <person name="Asan"/>
            <person name="Wu Z."/>
            <person name="Zhang J."/>
            <person name="Cai Q."/>
            <person name="Bai Y."/>
            <person name="Zhao B."/>
            <person name="Han Y."/>
            <person name="Li Y."/>
            <person name="Li X."/>
            <person name="Wang S."/>
            <person name="Shi Q."/>
            <person name="Liu S."/>
            <person name="Cho W.K."/>
            <person name="Kim J.Y."/>
            <person name="Xu Y."/>
            <person name="Heller-Uszynska K."/>
            <person name="Miao H."/>
            <person name="Cheng Z."/>
            <person name="Zhang S."/>
            <person name="Wu J."/>
            <person name="Yang Y."/>
            <person name="Kang H."/>
            <person name="Li M."/>
            <person name="Liang H."/>
            <person name="Ren X."/>
            <person name="Shi Z."/>
            <person name="Wen M."/>
            <person name="Jian M."/>
            <person name="Yang H."/>
            <person name="Zhang G."/>
            <person name="Yang Z."/>
            <person name="Chen R."/>
            <person name="Liu S."/>
            <person name="Li J."/>
            <person name="Ma L."/>
            <person name="Liu H."/>
            <person name="Zhou Y."/>
            <person name="Zhao J."/>
            <person name="Fang X."/>
            <person name="Li G."/>
            <person name="Fang L."/>
            <person name="Li Y."/>
            <person name="Liu D."/>
            <person name="Zheng H."/>
            <person name="Zhang Y."/>
            <person name="Qin N."/>
            <person name="Li Z."/>
            <person name="Yang G."/>
            <person name="Yang S."/>
            <person name="Bolund L."/>
            <person name="Kristiansen K."/>
            <person name="Zheng H."/>
            <person name="Li S."/>
            <person name="Zhang X."/>
            <person name="Yang H."/>
            <person name="Wang J."/>
            <person name="Sun R."/>
            <person name="Zhang B."/>
            <person name="Jiang S."/>
            <person name="Wang J."/>
            <person name="Du Y."/>
            <person name="Li S."/>
        </authorList>
    </citation>
    <scope>NUCLEOTIDE SEQUENCE [LARGE SCALE GENOMIC DNA]</scope>
    <source>
        <strain evidence="2">cv. 9930</strain>
    </source>
</reference>
<keyword evidence="2" id="KW-1185">Reference proteome</keyword>
<dbReference type="Proteomes" id="UP000029981">
    <property type="component" value="Chromosome 2"/>
</dbReference>
<gene>
    <name evidence="1" type="ORF">Csa_2G059710</name>
</gene>
<accession>A0A0A0LGS4</accession>
<proteinExistence type="predicted"/>
<reference evidence="1 2" key="2">
    <citation type="journal article" date="2009" name="PLoS ONE">
        <title>An integrated genetic and cytogenetic map of the cucumber genome.</title>
        <authorList>
            <person name="Ren Y."/>
            <person name="Zhang Z."/>
            <person name="Liu J."/>
            <person name="Staub J.E."/>
            <person name="Han Y."/>
            <person name="Cheng Z."/>
            <person name="Li X."/>
            <person name="Lu J."/>
            <person name="Miao H."/>
            <person name="Kang H."/>
            <person name="Xie B."/>
            <person name="Gu X."/>
            <person name="Wang X."/>
            <person name="Du Y."/>
            <person name="Jin W."/>
            <person name="Huang S."/>
        </authorList>
    </citation>
    <scope>NUCLEOTIDE SEQUENCE [LARGE SCALE GENOMIC DNA]</scope>
    <source>
        <strain evidence="2">cv. 9930</strain>
    </source>
</reference>
<protein>
    <submittedName>
        <fullName evidence="1">Uncharacterized protein</fullName>
    </submittedName>
</protein>
<reference evidence="1 2" key="4">
    <citation type="journal article" date="2011" name="BMC Genomics">
        <title>RNA-Seq improves annotation of protein-coding genes in the cucumber genome.</title>
        <authorList>
            <person name="Li Z."/>
            <person name="Zhang Z."/>
            <person name="Yan P."/>
            <person name="Huang S."/>
            <person name="Fei Z."/>
            <person name="Lin K."/>
        </authorList>
    </citation>
    <scope>NUCLEOTIDE SEQUENCE [LARGE SCALE GENOMIC DNA]</scope>
    <source>
        <strain evidence="2">cv. 9930</strain>
    </source>
</reference>
<sequence>MFRDVTSGELFSRCLFVTSAESYVRRDSIVDKLDIRGREFSTLDLCSLGMGLSMQDYIGRTFVDAIVYLRQRCRVSKKP</sequence>
<organism evidence="1 2">
    <name type="scientific">Cucumis sativus</name>
    <name type="common">Cucumber</name>
    <dbReference type="NCBI Taxonomy" id="3659"/>
    <lineage>
        <taxon>Eukaryota</taxon>
        <taxon>Viridiplantae</taxon>
        <taxon>Streptophyta</taxon>
        <taxon>Embryophyta</taxon>
        <taxon>Tracheophyta</taxon>
        <taxon>Spermatophyta</taxon>
        <taxon>Magnoliopsida</taxon>
        <taxon>eudicotyledons</taxon>
        <taxon>Gunneridae</taxon>
        <taxon>Pentapetalae</taxon>
        <taxon>rosids</taxon>
        <taxon>fabids</taxon>
        <taxon>Cucurbitales</taxon>
        <taxon>Cucurbitaceae</taxon>
        <taxon>Benincaseae</taxon>
        <taxon>Cucumis</taxon>
    </lineage>
</organism>